<dbReference type="OrthoDB" id="9775794at2"/>
<name>A0A0D6Z9P9_9BACI</name>
<dbReference type="EMBL" id="JXIQ01000112">
    <property type="protein sequence ID" value="KIY21308.1"/>
    <property type="molecule type" value="Genomic_DNA"/>
</dbReference>
<organism evidence="2 3">
    <name type="scientific">Mesobacillus subterraneus</name>
    <dbReference type="NCBI Taxonomy" id="285983"/>
    <lineage>
        <taxon>Bacteria</taxon>
        <taxon>Bacillati</taxon>
        <taxon>Bacillota</taxon>
        <taxon>Bacilli</taxon>
        <taxon>Bacillales</taxon>
        <taxon>Bacillaceae</taxon>
        <taxon>Mesobacillus</taxon>
    </lineage>
</organism>
<evidence type="ECO:0000256" key="1">
    <source>
        <dbReference type="ARBA" id="ARBA00023239"/>
    </source>
</evidence>
<dbReference type="CDD" id="cd06558">
    <property type="entry name" value="crotonase-like"/>
    <property type="match status" value="1"/>
</dbReference>
<dbReference type="PANTHER" id="PTHR11941:SF27">
    <property type="entry name" value="ETHYLMALONYL-COA DECARBOXYLASE"/>
    <property type="match status" value="1"/>
</dbReference>
<evidence type="ECO:0000313" key="3">
    <source>
        <dbReference type="Proteomes" id="UP000032512"/>
    </source>
</evidence>
<protein>
    <submittedName>
        <fullName evidence="2">Enoyl-CoA hydratase</fullName>
    </submittedName>
</protein>
<dbReference type="GO" id="GO:0005829">
    <property type="term" value="C:cytosol"/>
    <property type="evidence" value="ECO:0007669"/>
    <property type="project" value="TreeGrafter"/>
</dbReference>
<dbReference type="InterPro" id="IPR001753">
    <property type="entry name" value="Enoyl-CoA_hydra/iso"/>
</dbReference>
<dbReference type="PANTHER" id="PTHR11941">
    <property type="entry name" value="ENOYL-COA HYDRATASE-RELATED"/>
    <property type="match status" value="1"/>
</dbReference>
<dbReference type="Pfam" id="PF00378">
    <property type="entry name" value="ECH_1"/>
    <property type="match status" value="1"/>
</dbReference>
<gene>
    <name evidence="2" type="ORF">UB32_14530</name>
</gene>
<dbReference type="Proteomes" id="UP000032512">
    <property type="component" value="Unassembled WGS sequence"/>
</dbReference>
<keyword evidence="3" id="KW-1185">Reference proteome</keyword>
<evidence type="ECO:0000313" key="2">
    <source>
        <dbReference type="EMBL" id="KIY21308.1"/>
    </source>
</evidence>
<keyword evidence="1" id="KW-0456">Lyase</keyword>
<dbReference type="SUPFAM" id="SSF52096">
    <property type="entry name" value="ClpP/crotonase"/>
    <property type="match status" value="1"/>
</dbReference>
<dbReference type="InterPro" id="IPR029045">
    <property type="entry name" value="ClpP/crotonase-like_dom_sf"/>
</dbReference>
<sequence>MDSYIISQESIGILCFTINRPAKRNAINFEIMAGLEKAIEMASDPEVKVFAIIGAGDAAFCSGGDLVAFHQLKTEEQAYGMLSRMAEILYKLLTLPKPTIAILNGTAVGGGCEIAAACDFRIGKAGIKAGFVQGNLAITTGWGGGSILLEKLPHAAMKMLMDAKIHTAEELFELGFLHDIYMEDPIDACRMFMKESLKKETTVLAAYKSLMNKKWELLAMRERMAAEAKRCAVLWEDEAHNKKVDEFISKKK</sequence>
<dbReference type="Gene3D" id="3.90.226.10">
    <property type="entry name" value="2-enoyl-CoA Hydratase, Chain A, domain 1"/>
    <property type="match status" value="1"/>
</dbReference>
<dbReference type="AlphaFoldDB" id="A0A0D6Z9P9"/>
<reference evidence="2 3" key="1">
    <citation type="submission" date="2015-01" db="EMBL/GenBank/DDBJ databases">
        <title>Draft genome sequences of the supercritical CO2 tolerant bacteria Bacillus subterraneus MITOT1 and Bacillus cereus MIT0214.</title>
        <authorList>
            <person name="Peet K.C."/>
            <person name="Thompson J.R."/>
        </authorList>
    </citation>
    <scope>NUCLEOTIDE SEQUENCE [LARGE SCALE GENOMIC DNA]</scope>
    <source>
        <strain evidence="2 3">MITOT1</strain>
    </source>
</reference>
<accession>A0A0D6Z9P9</accession>
<dbReference type="GO" id="GO:0006635">
    <property type="term" value="P:fatty acid beta-oxidation"/>
    <property type="evidence" value="ECO:0007669"/>
    <property type="project" value="TreeGrafter"/>
</dbReference>
<dbReference type="RefSeq" id="WP_044394838.1">
    <property type="nucleotide sequence ID" value="NZ_JXIQ01000112.1"/>
</dbReference>
<proteinExistence type="predicted"/>
<dbReference type="PATRIC" id="fig|285983.3.peg.1775"/>
<comment type="caution">
    <text evidence="2">The sequence shown here is derived from an EMBL/GenBank/DDBJ whole genome shotgun (WGS) entry which is preliminary data.</text>
</comment>
<dbReference type="GO" id="GO:0016829">
    <property type="term" value="F:lyase activity"/>
    <property type="evidence" value="ECO:0007669"/>
    <property type="project" value="UniProtKB-KW"/>
</dbReference>